<accession>A0ABW3WU11</accession>
<keyword evidence="1" id="KW-0812">Transmembrane</keyword>
<evidence type="ECO:0000256" key="1">
    <source>
        <dbReference type="SAM" id="Phobius"/>
    </source>
</evidence>
<evidence type="ECO:0000313" key="3">
    <source>
        <dbReference type="Proteomes" id="UP001597176"/>
    </source>
</evidence>
<name>A0ABW3WU11_9HYPH</name>
<keyword evidence="1" id="KW-0472">Membrane</keyword>
<protein>
    <submittedName>
        <fullName evidence="2">Iron transporter</fullName>
    </submittedName>
</protein>
<keyword evidence="1" id="KW-1133">Transmembrane helix</keyword>
<feature type="transmembrane region" description="Helical" evidence="1">
    <location>
        <begin position="81"/>
        <end position="100"/>
    </location>
</feature>
<dbReference type="Proteomes" id="UP001597176">
    <property type="component" value="Unassembled WGS sequence"/>
</dbReference>
<dbReference type="RefSeq" id="WP_238204030.1">
    <property type="nucleotide sequence ID" value="NZ_JBHTND010000004.1"/>
</dbReference>
<comment type="caution">
    <text evidence="2">The sequence shown here is derived from an EMBL/GenBank/DDBJ whole genome shotgun (WGS) entry which is preliminary data.</text>
</comment>
<sequence>MTDTIKPSAGPSRGRYRVMVAARTLLAIFGGYGLAAIATAFLSLTLPLDRSEAVASATLASFAIMAGAVIWVFSARSLGRAAIGLALPALCLGAGLWLALGSAGQPA</sequence>
<feature type="transmembrane region" description="Helical" evidence="1">
    <location>
        <begin position="20"/>
        <end position="42"/>
    </location>
</feature>
<evidence type="ECO:0000313" key="2">
    <source>
        <dbReference type="EMBL" id="MFD1300812.1"/>
    </source>
</evidence>
<feature type="transmembrane region" description="Helical" evidence="1">
    <location>
        <begin position="54"/>
        <end position="74"/>
    </location>
</feature>
<organism evidence="2 3">
    <name type="scientific">Methylobacterium marchantiae</name>
    <dbReference type="NCBI Taxonomy" id="600331"/>
    <lineage>
        <taxon>Bacteria</taxon>
        <taxon>Pseudomonadati</taxon>
        <taxon>Pseudomonadota</taxon>
        <taxon>Alphaproteobacteria</taxon>
        <taxon>Hyphomicrobiales</taxon>
        <taxon>Methylobacteriaceae</taxon>
        <taxon>Methylobacterium</taxon>
    </lineage>
</organism>
<dbReference type="EMBL" id="JBHTND010000004">
    <property type="protein sequence ID" value="MFD1300812.1"/>
    <property type="molecule type" value="Genomic_DNA"/>
</dbReference>
<gene>
    <name evidence="2" type="ORF">ACFQ4G_04340</name>
</gene>
<reference evidence="3" key="1">
    <citation type="journal article" date="2019" name="Int. J. Syst. Evol. Microbiol.">
        <title>The Global Catalogue of Microorganisms (GCM) 10K type strain sequencing project: providing services to taxonomists for standard genome sequencing and annotation.</title>
        <authorList>
            <consortium name="The Broad Institute Genomics Platform"/>
            <consortium name="The Broad Institute Genome Sequencing Center for Infectious Disease"/>
            <person name="Wu L."/>
            <person name="Ma J."/>
        </authorList>
    </citation>
    <scope>NUCLEOTIDE SEQUENCE [LARGE SCALE GENOMIC DNA]</scope>
    <source>
        <strain evidence="3">CCUG 56108</strain>
    </source>
</reference>
<proteinExistence type="predicted"/>
<keyword evidence="3" id="KW-1185">Reference proteome</keyword>